<evidence type="ECO:0000256" key="6">
    <source>
        <dbReference type="PROSITE-ProRule" id="PRU01251"/>
    </source>
</evidence>
<evidence type="ECO:0000313" key="11">
    <source>
        <dbReference type="Proteomes" id="UP000029257"/>
    </source>
</evidence>
<evidence type="ECO:0000313" key="9">
    <source>
        <dbReference type="EMBL" id="KFX02515.1"/>
    </source>
</evidence>
<dbReference type="SUPFAM" id="SSF81923">
    <property type="entry name" value="Double Clp-N motif"/>
    <property type="match status" value="1"/>
</dbReference>
<dbReference type="Proteomes" id="UP000029436">
    <property type="component" value="Unassembled WGS sequence"/>
</dbReference>
<dbReference type="Gene3D" id="1.10.1780.10">
    <property type="entry name" value="Clp, N-terminal domain"/>
    <property type="match status" value="1"/>
</dbReference>
<dbReference type="SUPFAM" id="SSF52540">
    <property type="entry name" value="P-loop containing nucleoside triphosphate hydrolases"/>
    <property type="match status" value="2"/>
</dbReference>
<comment type="caution">
    <text evidence="9">The sequence shown here is derived from an EMBL/GenBank/DDBJ whole genome shotgun (WGS) entry which is preliminary data.</text>
</comment>
<sequence>MSEISRAVLFGKLDTLLFTSLESATAFCKLRGNPYVELVHWLHQLMQQQEGDFQRVISHFSLDENALTRDIVAALDRLPRGASAVSDLAEHIDSAVERAWVYASLKYGATRIRGGHLLIGMLKTFNLANVLKGISNQFAHINADALLDQFDTVLGSSKEAQQALIAPPSADGAAPVTSNSTLAQYAQDLTARAREGHIDPVTGRDEEIRQMVDILMRRRQNNPLLTGEAGVGKTAVVEGLALRISTGDVPAPLRDVQLWLLDIGILQAGAGMKGEFEARLQALINEVQSSPIPIVLFVDEIHTLVGAGGQQGTGDAANLLKPALARGQLRTIGATTWAEYKKYIEKDPALTRRFQTVQIQEPDEDKAILMLRGTVSALEKHHQVLLLDEAVSAAVKLSHRYIPARQLPDKAVALLDTACARVAVSQSAPPAALENCLHRLDALEIEAEITERETKVGLGDAGRQQAIAAQRTKLEAERDALQQRWQKERELVNQLIALCGRCVVEGETALRDELDIARQRLREVQGETPLLFAAVDAGVVAAVVSDWTGIPLGRMVKNEIDAVLNLSDTLNQRVIGQRHGLDLIAKRVRTARARLDNPNKPVGVFMLCGPSGVGKTETALALAESLYGGEQNVITINMSEFQEPHTVSTLKGAPPGYVGYGEGGVLTEAVRRRPYSVVLLDEIEKAHPDVHELFFQVFDKGWMEDGEGRHIDFRNTIIILTSNVGTQVISALCADPELMPDPDSLSAALRKPLLEVFPAALLGRLLVVPYYPLSDAMLAEIVQLQLARIVRRLVDNHGIEAEIDASVTHLIVQRCTEVESGGRMVDAILTNTLLPQMSQMLLSAHARDEHYRRIHVRCEQGEFVCQFDI</sequence>
<dbReference type="Pfam" id="PF17871">
    <property type="entry name" value="AAA_lid_9"/>
    <property type="match status" value="1"/>
</dbReference>
<dbReference type="InterPro" id="IPR036628">
    <property type="entry name" value="Clp_N_dom_sf"/>
</dbReference>
<dbReference type="InterPro" id="IPR050130">
    <property type="entry name" value="ClpA_ClpB"/>
</dbReference>
<dbReference type="InterPro" id="IPR019489">
    <property type="entry name" value="Clp_ATPase_C"/>
</dbReference>
<dbReference type="RefSeq" id="WP_005974356.1">
    <property type="nucleotide sequence ID" value="NZ_JQHP01000017.1"/>
</dbReference>
<dbReference type="Pfam" id="PF02861">
    <property type="entry name" value="Clp_N"/>
    <property type="match status" value="1"/>
</dbReference>
<accession>A0AAW3EC97</accession>
<dbReference type="InterPro" id="IPR003593">
    <property type="entry name" value="AAA+_ATPase"/>
</dbReference>
<evidence type="ECO:0000256" key="2">
    <source>
        <dbReference type="ARBA" id="ARBA00022737"/>
    </source>
</evidence>
<dbReference type="PANTHER" id="PTHR11638">
    <property type="entry name" value="ATP-DEPENDENT CLP PROTEASE"/>
    <property type="match status" value="1"/>
</dbReference>
<dbReference type="Proteomes" id="UP000029257">
    <property type="component" value="Unassembled WGS sequence"/>
</dbReference>
<dbReference type="SMART" id="SM01086">
    <property type="entry name" value="ClpB_D2-small"/>
    <property type="match status" value="1"/>
</dbReference>
<keyword evidence="3" id="KW-0547">Nucleotide-binding</keyword>
<dbReference type="GO" id="GO:0005524">
    <property type="term" value="F:ATP binding"/>
    <property type="evidence" value="ECO:0007669"/>
    <property type="project" value="UniProtKB-KW"/>
</dbReference>
<evidence type="ECO:0000313" key="10">
    <source>
        <dbReference type="EMBL" id="KGA26464.1"/>
    </source>
</evidence>
<feature type="coiled-coil region" evidence="7">
    <location>
        <begin position="433"/>
        <end position="527"/>
    </location>
</feature>
<dbReference type="InterPro" id="IPR004176">
    <property type="entry name" value="Clp_R_N"/>
</dbReference>
<evidence type="ECO:0000256" key="7">
    <source>
        <dbReference type="SAM" id="Coils"/>
    </source>
</evidence>
<keyword evidence="7" id="KW-0175">Coiled coil</keyword>
<evidence type="ECO:0000256" key="1">
    <source>
        <dbReference type="ARBA" id="ARBA00008675"/>
    </source>
</evidence>
<dbReference type="NCBIfam" id="TIGR03345">
    <property type="entry name" value="VI_ClpV1"/>
    <property type="match status" value="1"/>
</dbReference>
<dbReference type="InterPro" id="IPR001270">
    <property type="entry name" value="ClpA/B"/>
</dbReference>
<dbReference type="EMBL" id="JQHP01000017">
    <property type="protein sequence ID" value="KFX02515.1"/>
    <property type="molecule type" value="Genomic_DNA"/>
</dbReference>
<name>A0AAW3EC97_9GAMM</name>
<dbReference type="InterPro" id="IPR017729">
    <property type="entry name" value="ATPase_T6SS_ClpV1"/>
</dbReference>
<keyword evidence="5" id="KW-0143">Chaperone</keyword>
<evidence type="ECO:0000256" key="3">
    <source>
        <dbReference type="ARBA" id="ARBA00022741"/>
    </source>
</evidence>
<dbReference type="Pfam" id="PF07724">
    <property type="entry name" value="AAA_2"/>
    <property type="match status" value="1"/>
</dbReference>
<dbReference type="InterPro" id="IPR018368">
    <property type="entry name" value="ClpA/B_CS1"/>
</dbReference>
<dbReference type="GO" id="GO:0034605">
    <property type="term" value="P:cellular response to heat"/>
    <property type="evidence" value="ECO:0007669"/>
    <property type="project" value="TreeGrafter"/>
</dbReference>
<reference evidence="11 12" key="1">
    <citation type="submission" date="2014-08" db="EMBL/GenBank/DDBJ databases">
        <title>Genome sequences of NCPPB Pectobacterium isolates.</title>
        <authorList>
            <person name="Glover R.H."/>
            <person name="Sapp M."/>
            <person name="Elphinstone J."/>
        </authorList>
    </citation>
    <scope>NUCLEOTIDE SEQUENCE [LARGE SCALE GENOMIC DNA]</scope>
    <source>
        <strain evidence="9 11">NCPPB 3701</strain>
        <strain evidence="10 12">NCPPB3702</strain>
    </source>
</reference>
<dbReference type="Pfam" id="PF00004">
    <property type="entry name" value="AAA"/>
    <property type="match status" value="1"/>
</dbReference>
<dbReference type="InterPro" id="IPR041546">
    <property type="entry name" value="ClpA/ClpB_AAA_lid"/>
</dbReference>
<evidence type="ECO:0000313" key="12">
    <source>
        <dbReference type="Proteomes" id="UP000029436"/>
    </source>
</evidence>
<evidence type="ECO:0000259" key="8">
    <source>
        <dbReference type="PROSITE" id="PS51903"/>
    </source>
</evidence>
<dbReference type="AlphaFoldDB" id="A0AAW3EC97"/>
<evidence type="ECO:0000256" key="4">
    <source>
        <dbReference type="ARBA" id="ARBA00022840"/>
    </source>
</evidence>
<proteinExistence type="inferred from homology"/>
<dbReference type="EMBL" id="JQOH01000015">
    <property type="protein sequence ID" value="KGA26464.1"/>
    <property type="molecule type" value="Genomic_DNA"/>
</dbReference>
<dbReference type="CDD" id="cd00009">
    <property type="entry name" value="AAA"/>
    <property type="match status" value="1"/>
</dbReference>
<dbReference type="GO" id="GO:0016887">
    <property type="term" value="F:ATP hydrolysis activity"/>
    <property type="evidence" value="ECO:0007669"/>
    <property type="project" value="InterPro"/>
</dbReference>
<dbReference type="Pfam" id="PF10431">
    <property type="entry name" value="ClpB_D2-small"/>
    <property type="match status" value="1"/>
</dbReference>
<dbReference type="GO" id="GO:0005737">
    <property type="term" value="C:cytoplasm"/>
    <property type="evidence" value="ECO:0007669"/>
    <property type="project" value="TreeGrafter"/>
</dbReference>
<dbReference type="SMART" id="SM00382">
    <property type="entry name" value="AAA"/>
    <property type="match status" value="2"/>
</dbReference>
<dbReference type="FunFam" id="3.40.50.300:FF:000025">
    <property type="entry name" value="ATP-dependent Clp protease subunit"/>
    <property type="match status" value="1"/>
</dbReference>
<dbReference type="PROSITE" id="PS51903">
    <property type="entry name" value="CLP_R"/>
    <property type="match status" value="1"/>
</dbReference>
<comment type="similarity">
    <text evidence="1">Belongs to the ClpA/ClpB family.</text>
</comment>
<dbReference type="CDD" id="cd19499">
    <property type="entry name" value="RecA-like_ClpB_Hsp104-like"/>
    <property type="match status" value="1"/>
</dbReference>
<protein>
    <submittedName>
        <fullName evidence="9">Molecular chaperone</fullName>
    </submittedName>
</protein>
<evidence type="ECO:0000256" key="5">
    <source>
        <dbReference type="ARBA" id="ARBA00023186"/>
    </source>
</evidence>
<keyword evidence="12" id="KW-1185">Reference proteome</keyword>
<dbReference type="InterPro" id="IPR003959">
    <property type="entry name" value="ATPase_AAA_core"/>
</dbReference>
<dbReference type="Gene3D" id="1.10.8.60">
    <property type="match status" value="1"/>
</dbReference>
<dbReference type="InterPro" id="IPR027417">
    <property type="entry name" value="P-loop_NTPase"/>
</dbReference>
<dbReference type="PRINTS" id="PR00300">
    <property type="entry name" value="CLPPROTEASEA"/>
</dbReference>
<organism evidence="9 11">
    <name type="scientific">Pectobacterium wasabiae</name>
    <dbReference type="NCBI Taxonomy" id="55208"/>
    <lineage>
        <taxon>Bacteria</taxon>
        <taxon>Pseudomonadati</taxon>
        <taxon>Pseudomonadota</taxon>
        <taxon>Gammaproteobacteria</taxon>
        <taxon>Enterobacterales</taxon>
        <taxon>Pectobacteriaceae</taxon>
        <taxon>Pectobacterium</taxon>
    </lineage>
</organism>
<dbReference type="Gene3D" id="3.40.50.300">
    <property type="entry name" value="P-loop containing nucleotide triphosphate hydrolases"/>
    <property type="match status" value="3"/>
</dbReference>
<keyword evidence="4" id="KW-0067">ATP-binding</keyword>
<keyword evidence="2 6" id="KW-0677">Repeat</keyword>
<dbReference type="PROSITE" id="PS00870">
    <property type="entry name" value="CLPAB_1"/>
    <property type="match status" value="1"/>
</dbReference>
<dbReference type="PANTHER" id="PTHR11638:SF184">
    <property type="entry name" value="ATPASE WITH CHAPERONE ACTIVITY"/>
    <property type="match status" value="1"/>
</dbReference>
<gene>
    <name evidence="9" type="ORF">JV38_21575</name>
    <name evidence="10" type="ORF">KU73_20945</name>
</gene>
<feature type="domain" description="Clp R" evidence="8">
    <location>
        <begin position="10"/>
        <end position="156"/>
    </location>
</feature>